<feature type="transmembrane region" description="Helical" evidence="1">
    <location>
        <begin position="21"/>
        <end position="41"/>
    </location>
</feature>
<keyword evidence="1" id="KW-0472">Membrane</keyword>
<comment type="caution">
    <text evidence="3">The sequence shown here is derived from an EMBL/GenBank/DDBJ whole genome shotgun (WGS) entry which is preliminary data.</text>
</comment>
<dbReference type="InterPro" id="IPR007621">
    <property type="entry name" value="TPM_dom"/>
</dbReference>
<evidence type="ECO:0000259" key="2">
    <source>
        <dbReference type="Pfam" id="PF04536"/>
    </source>
</evidence>
<dbReference type="Proteomes" id="UP000076481">
    <property type="component" value="Unassembled WGS sequence"/>
</dbReference>
<sequence length="263" mass="27199">MVRTFFRERVHDAGALPVRALGVLVLLIPLLAAFSSTLFALDVPALSGRVNDYGAMISPSARASIDRSLARLEKEESTQVVVLTVPSLEGDAIEDFSMRVAEAWKIGRKGKDNGALLIASRDDRKIRIEVGYGLEGSLTDLTAGRIVQNEMVPLFRAGRIDEGFLQGVSSIIAAVHGEYRAEPGAPKKGGRVSLPMLMLLLFFIYFSGLFSRHRGGGGGPFISGGPGGGFYGGGTFGGGGGFGGGGFGGGGGGFGGGGASGSW</sequence>
<proteinExistence type="predicted"/>
<reference evidence="3 4" key="1">
    <citation type="submission" date="2016-03" db="EMBL/GenBank/DDBJ databases">
        <title>Speciation and ecological success in dimly lit waters: horizontal gene transfer in a green sulfur bacteria bloom unveiled by metagenomic assembly.</title>
        <authorList>
            <person name="Llorens-Mares T."/>
            <person name="Liu Z."/>
            <person name="Allen L.Z."/>
            <person name="Rusch D.B."/>
            <person name="Craig M.T."/>
            <person name="Dupont C.L."/>
            <person name="Bryant D.A."/>
            <person name="Casamayor E.O."/>
        </authorList>
    </citation>
    <scope>NUCLEOTIDE SEQUENCE [LARGE SCALE GENOMIC DNA]</scope>
    <source>
        <strain evidence="3">CIII</strain>
    </source>
</reference>
<dbReference type="Gene3D" id="3.10.310.50">
    <property type="match status" value="1"/>
</dbReference>
<evidence type="ECO:0000313" key="3">
    <source>
        <dbReference type="EMBL" id="KZK74547.1"/>
    </source>
</evidence>
<keyword evidence="1" id="KW-0812">Transmembrane</keyword>
<dbReference type="AlphaFoldDB" id="A0A165LXE7"/>
<dbReference type="Pfam" id="PF04536">
    <property type="entry name" value="TPM_phosphatase"/>
    <property type="match status" value="1"/>
</dbReference>
<dbReference type="RefSeq" id="WP_303681279.1">
    <property type="nucleotide sequence ID" value="NZ_LVWG01000022.1"/>
</dbReference>
<evidence type="ECO:0000313" key="4">
    <source>
        <dbReference type="Proteomes" id="UP000076481"/>
    </source>
</evidence>
<dbReference type="EMBL" id="LVWG01000022">
    <property type="protein sequence ID" value="KZK74547.1"/>
    <property type="molecule type" value="Genomic_DNA"/>
</dbReference>
<accession>A0A165LXE7</accession>
<keyword evidence="1" id="KW-1133">Transmembrane helix</keyword>
<protein>
    <recommendedName>
        <fullName evidence="2">TPM domain-containing protein</fullName>
    </recommendedName>
</protein>
<feature type="transmembrane region" description="Helical" evidence="1">
    <location>
        <begin position="192"/>
        <end position="210"/>
    </location>
</feature>
<dbReference type="PANTHER" id="PTHR30373">
    <property type="entry name" value="UPF0603 PROTEIN YGCG"/>
    <property type="match status" value="1"/>
</dbReference>
<feature type="domain" description="TPM" evidence="2">
    <location>
        <begin position="50"/>
        <end position="173"/>
    </location>
</feature>
<gene>
    <name evidence="3" type="ORF">A3K90_02170</name>
</gene>
<evidence type="ECO:0000256" key="1">
    <source>
        <dbReference type="SAM" id="Phobius"/>
    </source>
</evidence>
<organism evidence="3 4">
    <name type="scientific">Pelodictyon luteolum</name>
    <dbReference type="NCBI Taxonomy" id="1100"/>
    <lineage>
        <taxon>Bacteria</taxon>
        <taxon>Pseudomonadati</taxon>
        <taxon>Chlorobiota</taxon>
        <taxon>Chlorobiia</taxon>
        <taxon>Chlorobiales</taxon>
        <taxon>Chlorobiaceae</taxon>
        <taxon>Chlorobium/Pelodictyon group</taxon>
        <taxon>Pelodictyon</taxon>
    </lineage>
</organism>
<dbReference type="PANTHER" id="PTHR30373:SF2">
    <property type="entry name" value="UPF0603 PROTEIN YGCG"/>
    <property type="match status" value="1"/>
</dbReference>
<name>A0A165LXE7_PELLU</name>